<dbReference type="Pfam" id="PF13851">
    <property type="entry name" value="GAS"/>
    <property type="match status" value="1"/>
</dbReference>
<comment type="similarity">
    <text evidence="1">Belongs to the ATP-dependent AMP-binding enzyme family.</text>
</comment>
<evidence type="ECO:0000313" key="9">
    <source>
        <dbReference type="EMBL" id="CAE7270998.1"/>
    </source>
</evidence>
<dbReference type="InterPro" id="IPR020845">
    <property type="entry name" value="AMP-binding_CS"/>
</dbReference>
<dbReference type="GO" id="GO:0004467">
    <property type="term" value="F:long-chain fatty acid-CoA ligase activity"/>
    <property type="evidence" value="ECO:0007669"/>
    <property type="project" value="TreeGrafter"/>
</dbReference>
<dbReference type="Proteomes" id="UP000601435">
    <property type="component" value="Unassembled WGS sequence"/>
</dbReference>
<feature type="transmembrane region" description="Helical" evidence="6">
    <location>
        <begin position="1321"/>
        <end position="1343"/>
    </location>
</feature>
<evidence type="ECO:0000259" key="7">
    <source>
        <dbReference type="Pfam" id="PF00501"/>
    </source>
</evidence>
<proteinExistence type="inferred from homology"/>
<evidence type="ECO:0000256" key="4">
    <source>
        <dbReference type="ARBA" id="ARBA00022840"/>
    </source>
</evidence>
<accession>A0A812N3F9</accession>
<dbReference type="GO" id="GO:0005524">
    <property type="term" value="F:ATP binding"/>
    <property type="evidence" value="ECO:0007669"/>
    <property type="project" value="UniProtKB-KW"/>
</dbReference>
<evidence type="ECO:0000256" key="1">
    <source>
        <dbReference type="ARBA" id="ARBA00006432"/>
    </source>
</evidence>
<dbReference type="InterPro" id="IPR025593">
    <property type="entry name" value="GAS8_dom"/>
</dbReference>
<keyword evidence="6" id="KW-1133">Transmembrane helix</keyword>
<dbReference type="PANTHER" id="PTHR43107:SF15">
    <property type="entry name" value="FATTY ACID TRANSPORT PROTEIN 3, ISOFORM A"/>
    <property type="match status" value="1"/>
</dbReference>
<dbReference type="GO" id="GO:0031514">
    <property type="term" value="C:motile cilium"/>
    <property type="evidence" value="ECO:0007669"/>
    <property type="project" value="InterPro"/>
</dbReference>
<sequence>MANNRGSSVATPLAGVGALAAAFALDRKFRLINDARLGMNLLPTLIALRRRLRLSSHSLADVWMESVRRFGSETFIVFEHRRMTFQDVDRVSNQMAHLLRQEGFQPGQALALMMENKPEYVCWWLAMAKIGVKVALLNYNLTGRGLAHCLCSAVQDCLGVVFDGECEANLHTIDAALHEHRMKLFCWGGQPRRSFQAPVLAVDYDQLLGFPYSGDGFAELRRGIKFNDVFGYIYTSGTTGLPKAAKILHSKMYSLSGICGILGLGPGDRLYTCLPLYHSAGGGLGTMSCLVSGATLVLARKFSASRFWTEISEQGCTAFQYIGELGRYLVNYAREHPEVTQIPHKLKGAVGNGLRPEVWDEFQDKFNIPVVTEFYGATEGNAALLNYCRKTDLASRGAIGKGGFFFDKALLGFTARLRGCAVRIETSPGEAGELICPIDDNHPTRRFEGYTDSKATEKKVLRDVFTKGDAWFRTGDLLSKDSSGLWYFVDRIGDTFRWKGENVSTMEVSQVLSSFPGVEEANVYGVQGSFVAFLTEEECHVVDVQAAFAAAAWSPWGVRGPLLAILDSVGRLFVTAPCDHDMGSTKEVTDLKDSALVDLSEDFERATKRESRASILDLCFWPSPICLEGKKRVAALLCACRGSSVVIWKLGPKFDGPHRLRRVVLEPSVEITAVAASSIWQSLDGSLISLLAMATSTGQVHVHRISVDSDGCELASTPLCETPIFDVGLGSIGQLAVLTDISDEIEVFLAVGRGVHVSAAVLRCSKRGNLKQVSAYTASVPCHAVPVVSVLCAAGGILSQTDARQRNANILSMDSSGQGVLWQLPCNGSGTGTLDPGRLCSLVPGSWQNWLTTVEQNALRLDARMVRAAAREREARRGSSLFCGLAMSPSHCLLAMQTVIVSERTTQQRMASSLLITPVGSPLHSFNASLRSLLQAVHQSQVSFFCCSLWDVAESWQIQTQRKFTGFPFKSPKDLRMSQNENCLERCIEWIWGLAEIFTRVAEAEADAAEKATLGSLGFRSASKQAVHAALRDFVPKSLAERRRLLTAHPLGGAESLQALQALCLRNADRLLHLCRDVDLVSVKRLQNACLEFVRFVTSAPRGRSEKDSKLDVPAAASWKGCWLLSAVTRDYWKCRLAKACQTPLGSAEQLLAYLSNPDQVPGESDGRACMAALNCPEELQSREKLDAVQALCEKELPGYARPLFLRFLPSMEITGTFKHQKVHLRNEGIDLTKVQDPIYVLHPASKRYERLDAAMLQVMRGAAREERRGGPKAHQGAILRLLVGKQRLYGALLDDQLSHDAEAARLATSKRRRRVNGAPLLLALLLPWAVFVLCFAMAGFIFHYAMPLTATLAELLVVAVCLQRVFWGWRLWKRGAAEGFYPAYMAVATLLAAVVGWCLLSAQKGLSLPTPSHGEEGQVARLYFKFSRERKKKAAAPEPVEEIPADLKELTIPNLRDRIDAFQYRLSKAAKDRNYMQLEKDMVNRFYEITKSEVKQVEAELLNMDRKMEILERDFRVHIKVHEQKVQNLEYEQKEAKRQVGENGDMDLQKARDLHSEQLLNMNKEKLELKRDIRETQLENEDEVKMMLQGFAKRLQNLRDTFEQNHLSLQAQYEEQVEQLKIDLELRRKVEIHEIEERKNQHINELLFNHQEAFDEIKAYYNDITHDNLQLIKSLKDEIFEMKEKEKTNKKKMDLLRQENRDLTRPLEEKLKQQRALEEELKTYTKDKMALKNLKAHFKKLEEQITEAKQEYRTCEDKYRKMEKERDDLYKRFKKAVQEIQRKAELGKNVVLEKKLETLAQQFDEKQAQLTEVLTNARLDPTIVANVTKKLEQVLGAKNRQIKDLQYQVHQSTKQYNDTIRVYESKLQGLGVDPEEIGFEAIQTATSLMPARLVTRVG</sequence>
<comment type="caution">
    <text evidence="9">The sequence shown here is derived from an EMBL/GenBank/DDBJ whole genome shotgun (WGS) entry which is preliminary data.</text>
</comment>
<evidence type="ECO:0000256" key="2">
    <source>
        <dbReference type="ARBA" id="ARBA00022598"/>
    </source>
</evidence>
<dbReference type="GO" id="GO:0044539">
    <property type="term" value="P:long-chain fatty acid import into cell"/>
    <property type="evidence" value="ECO:0007669"/>
    <property type="project" value="TreeGrafter"/>
</dbReference>
<dbReference type="GO" id="GO:0005886">
    <property type="term" value="C:plasma membrane"/>
    <property type="evidence" value="ECO:0007669"/>
    <property type="project" value="TreeGrafter"/>
</dbReference>
<dbReference type="SUPFAM" id="SSF56801">
    <property type="entry name" value="Acetyl-CoA synthetase-like"/>
    <property type="match status" value="1"/>
</dbReference>
<feature type="domain" description="AMP-dependent synthetase/ligase" evidence="7">
    <location>
        <begin position="65"/>
        <end position="434"/>
    </location>
</feature>
<reference evidence="9" key="1">
    <citation type="submission" date="2021-02" db="EMBL/GenBank/DDBJ databases">
        <authorList>
            <person name="Dougan E. K."/>
            <person name="Rhodes N."/>
            <person name="Thang M."/>
            <person name="Chan C."/>
        </authorList>
    </citation>
    <scope>NUCLEOTIDE SEQUENCE</scope>
</reference>
<name>A0A812N3F9_9DINO</name>
<feature type="coiled-coil region" evidence="5">
    <location>
        <begin position="1683"/>
        <end position="1817"/>
    </location>
</feature>
<dbReference type="EMBL" id="CAJNJA010011353">
    <property type="protein sequence ID" value="CAE7270998.1"/>
    <property type="molecule type" value="Genomic_DNA"/>
</dbReference>
<keyword evidence="5" id="KW-0175">Coiled coil</keyword>
<evidence type="ECO:0000259" key="8">
    <source>
        <dbReference type="Pfam" id="PF13851"/>
    </source>
</evidence>
<dbReference type="Pfam" id="PF00501">
    <property type="entry name" value="AMP-binding"/>
    <property type="match status" value="1"/>
</dbReference>
<evidence type="ECO:0000313" key="10">
    <source>
        <dbReference type="Proteomes" id="UP000601435"/>
    </source>
</evidence>
<keyword evidence="3" id="KW-0547">Nucleotide-binding</keyword>
<organism evidence="9 10">
    <name type="scientific">Symbiodinium necroappetens</name>
    <dbReference type="NCBI Taxonomy" id="1628268"/>
    <lineage>
        <taxon>Eukaryota</taxon>
        <taxon>Sar</taxon>
        <taxon>Alveolata</taxon>
        <taxon>Dinophyceae</taxon>
        <taxon>Suessiales</taxon>
        <taxon>Symbiodiniaceae</taxon>
        <taxon>Symbiodinium</taxon>
    </lineage>
</organism>
<dbReference type="PROSITE" id="PS00455">
    <property type="entry name" value="AMP_BINDING"/>
    <property type="match status" value="1"/>
</dbReference>
<keyword evidence="4" id="KW-0067">ATP-binding</keyword>
<dbReference type="OrthoDB" id="288590at2759"/>
<keyword evidence="6" id="KW-0472">Membrane</keyword>
<gene>
    <name evidence="9" type="primary">Slc27a4</name>
    <name evidence="9" type="ORF">SNEC2469_LOCUS6491</name>
</gene>
<protein>
    <submittedName>
        <fullName evidence="9">Slc27a4 protein</fullName>
    </submittedName>
</protein>
<evidence type="ECO:0000256" key="6">
    <source>
        <dbReference type="SAM" id="Phobius"/>
    </source>
</evidence>
<feature type="coiled-coil region" evidence="5">
    <location>
        <begin position="1488"/>
        <end position="1613"/>
    </location>
</feature>
<feature type="transmembrane region" description="Helical" evidence="6">
    <location>
        <begin position="1380"/>
        <end position="1403"/>
    </location>
</feature>
<keyword evidence="6" id="KW-0812">Transmembrane</keyword>
<keyword evidence="2" id="KW-0436">Ligase</keyword>
<dbReference type="InterPro" id="IPR000873">
    <property type="entry name" value="AMP-dep_synth/lig_dom"/>
</dbReference>
<dbReference type="GO" id="GO:0005324">
    <property type="term" value="F:long-chain fatty acid transmembrane transporter activity"/>
    <property type="evidence" value="ECO:0007669"/>
    <property type="project" value="TreeGrafter"/>
</dbReference>
<dbReference type="GO" id="GO:0048870">
    <property type="term" value="P:cell motility"/>
    <property type="evidence" value="ECO:0007669"/>
    <property type="project" value="InterPro"/>
</dbReference>
<dbReference type="Gene3D" id="3.40.50.12780">
    <property type="entry name" value="N-terminal domain of ligase-like"/>
    <property type="match status" value="1"/>
</dbReference>
<evidence type="ECO:0000256" key="3">
    <source>
        <dbReference type="ARBA" id="ARBA00022741"/>
    </source>
</evidence>
<keyword evidence="10" id="KW-1185">Reference proteome</keyword>
<evidence type="ECO:0000256" key="5">
    <source>
        <dbReference type="SAM" id="Coils"/>
    </source>
</evidence>
<feature type="domain" description="Growth arrest-specific protein 8" evidence="8">
    <location>
        <begin position="1646"/>
        <end position="1846"/>
    </location>
</feature>
<dbReference type="InterPro" id="IPR042099">
    <property type="entry name" value="ANL_N_sf"/>
</dbReference>
<dbReference type="PANTHER" id="PTHR43107">
    <property type="entry name" value="LONG-CHAIN FATTY ACID TRANSPORT PROTEIN"/>
    <property type="match status" value="1"/>
</dbReference>